<evidence type="ECO:0000313" key="3">
    <source>
        <dbReference type="Proteomes" id="UP000292564"/>
    </source>
</evidence>
<name>A0A4Q7Z7Y3_9ACTN</name>
<keyword evidence="3" id="KW-1185">Reference proteome</keyword>
<dbReference type="EMBL" id="SHKY01000002">
    <property type="protein sequence ID" value="RZU46548.1"/>
    <property type="molecule type" value="Genomic_DNA"/>
</dbReference>
<organism evidence="2 3">
    <name type="scientific">Krasilnikovia cinnamomea</name>
    <dbReference type="NCBI Taxonomy" id="349313"/>
    <lineage>
        <taxon>Bacteria</taxon>
        <taxon>Bacillati</taxon>
        <taxon>Actinomycetota</taxon>
        <taxon>Actinomycetes</taxon>
        <taxon>Micromonosporales</taxon>
        <taxon>Micromonosporaceae</taxon>
        <taxon>Krasilnikovia</taxon>
    </lineage>
</organism>
<dbReference type="Proteomes" id="UP000292564">
    <property type="component" value="Unassembled WGS sequence"/>
</dbReference>
<comment type="caution">
    <text evidence="2">The sequence shown here is derived from an EMBL/GenBank/DDBJ whole genome shotgun (WGS) entry which is preliminary data.</text>
</comment>
<evidence type="ECO:0000313" key="2">
    <source>
        <dbReference type="EMBL" id="RZU46548.1"/>
    </source>
</evidence>
<accession>A0A4Q7Z7Y3</accession>
<feature type="compositionally biased region" description="Low complexity" evidence="1">
    <location>
        <begin position="15"/>
        <end position="26"/>
    </location>
</feature>
<sequence length="100" mass="10727">MSTVTAHRPIASPLTAKVTPTVPAGPVPAGQQEYRLEIVTDPDPDYPAAIVWYRASGIAAALSQARRLLAAHDGPDDQYGELYQRNGELADYLTTLHQGA</sequence>
<evidence type="ECO:0000256" key="1">
    <source>
        <dbReference type="SAM" id="MobiDB-lite"/>
    </source>
</evidence>
<dbReference type="RefSeq" id="WP_242625395.1">
    <property type="nucleotide sequence ID" value="NZ_SHKY01000002.1"/>
</dbReference>
<protein>
    <submittedName>
        <fullName evidence="2">Uncharacterized protein</fullName>
    </submittedName>
</protein>
<feature type="region of interest" description="Disordered" evidence="1">
    <location>
        <begin position="1"/>
        <end position="26"/>
    </location>
</feature>
<reference evidence="2 3" key="1">
    <citation type="submission" date="2019-02" db="EMBL/GenBank/DDBJ databases">
        <title>Sequencing the genomes of 1000 actinobacteria strains.</title>
        <authorList>
            <person name="Klenk H.-P."/>
        </authorList>
    </citation>
    <scope>NUCLEOTIDE SEQUENCE [LARGE SCALE GENOMIC DNA]</scope>
    <source>
        <strain evidence="2 3">DSM 45162</strain>
    </source>
</reference>
<proteinExistence type="predicted"/>
<gene>
    <name evidence="2" type="ORF">EV385_6622</name>
</gene>
<dbReference type="AlphaFoldDB" id="A0A4Q7Z7Y3"/>